<feature type="domain" description="Tyrosine-protein kinase ephrin type A/B receptor-like" evidence="1">
    <location>
        <begin position="4"/>
        <end position="51"/>
    </location>
</feature>
<dbReference type="InterPro" id="IPR011641">
    <property type="entry name" value="Tyr-kin_ephrin_A/B_rcpt-like"/>
</dbReference>
<dbReference type="SMART" id="SM01411">
    <property type="entry name" value="Ephrin_rec_like"/>
    <property type="match status" value="1"/>
</dbReference>
<gene>
    <name evidence="2" type="primary">ORF216523</name>
</gene>
<feature type="non-terminal residue" evidence="2">
    <location>
        <position position="1"/>
    </location>
</feature>
<evidence type="ECO:0000313" key="2">
    <source>
        <dbReference type="EMBL" id="CEK97663.1"/>
    </source>
</evidence>
<accession>A0A0B7BXG8</accession>
<evidence type="ECO:0000259" key="1">
    <source>
        <dbReference type="Pfam" id="PF07699"/>
    </source>
</evidence>
<dbReference type="EMBL" id="HACG01050798">
    <property type="protein sequence ID" value="CEK97663.1"/>
    <property type="molecule type" value="Transcribed_RNA"/>
</dbReference>
<feature type="non-terminal residue" evidence="2">
    <location>
        <position position="77"/>
    </location>
</feature>
<organism evidence="2">
    <name type="scientific">Arion vulgaris</name>
    <dbReference type="NCBI Taxonomy" id="1028688"/>
    <lineage>
        <taxon>Eukaryota</taxon>
        <taxon>Metazoa</taxon>
        <taxon>Spiralia</taxon>
        <taxon>Lophotrochozoa</taxon>
        <taxon>Mollusca</taxon>
        <taxon>Gastropoda</taxon>
        <taxon>Heterobranchia</taxon>
        <taxon>Euthyneura</taxon>
        <taxon>Panpulmonata</taxon>
        <taxon>Eupulmonata</taxon>
        <taxon>Stylommatophora</taxon>
        <taxon>Helicina</taxon>
        <taxon>Arionoidea</taxon>
        <taxon>Arionidae</taxon>
        <taxon>Arion</taxon>
    </lineage>
</organism>
<dbReference type="Pfam" id="PF07699">
    <property type="entry name" value="Ephrin_rec_like"/>
    <property type="match status" value="1"/>
</dbReference>
<dbReference type="AlphaFoldDB" id="A0A0B7BXG8"/>
<name>A0A0B7BXG8_9EUPU</name>
<protein>
    <recommendedName>
        <fullName evidence="1">Tyrosine-protein kinase ephrin type A/B receptor-like domain-containing protein</fullName>
    </recommendedName>
</protein>
<dbReference type="Gene3D" id="2.10.50.10">
    <property type="entry name" value="Tumor Necrosis Factor Receptor, subunit A, domain 2"/>
    <property type="match status" value="1"/>
</dbReference>
<sequence length="77" mass="8631">TTLGQYRDPIDNTCKNCSIGRYQDTIRQDSCKICPDGSTTHNEQSTSIIDCISKCDLPNYCGSKGDCIRSPFECRCR</sequence>
<proteinExistence type="predicted"/>
<reference evidence="2" key="1">
    <citation type="submission" date="2014-12" db="EMBL/GenBank/DDBJ databases">
        <title>Insight into the proteome of Arion vulgaris.</title>
        <authorList>
            <person name="Aradska J."/>
            <person name="Bulat T."/>
            <person name="Smidak R."/>
            <person name="Sarate P."/>
            <person name="Gangsoo J."/>
            <person name="Sialana F."/>
            <person name="Bilban M."/>
            <person name="Lubec G."/>
        </authorList>
    </citation>
    <scope>NUCLEOTIDE SEQUENCE</scope>
    <source>
        <tissue evidence="2">Skin</tissue>
    </source>
</reference>